<keyword evidence="5" id="KW-1185">Reference proteome</keyword>
<sequence length="153" mass="16501">MENAEGRCDTGYETPSVVAASNGDDREGSESSVNDGSGALDGKSSRDALAKGISSLLSSVIKDFDSRAQDTLRSQDQLSSSIDRLTQQLDQLLEDAPSPFIMQHAARISNVRKRVSSLNSVLRSIQKRVDNIDRMLFVGLPREKSTVEGAGQS</sequence>
<evidence type="ECO:0000256" key="1">
    <source>
        <dbReference type="ARBA" id="ARBA00006111"/>
    </source>
</evidence>
<dbReference type="GO" id="GO:0099078">
    <property type="term" value="C:BORC complex"/>
    <property type="evidence" value="ECO:0007669"/>
    <property type="project" value="TreeGrafter"/>
</dbReference>
<dbReference type="Proteomes" id="UP000233551">
    <property type="component" value="Unassembled WGS sequence"/>
</dbReference>
<dbReference type="GO" id="GO:0007040">
    <property type="term" value="P:lysosome organization"/>
    <property type="evidence" value="ECO:0007669"/>
    <property type="project" value="TreeGrafter"/>
</dbReference>
<evidence type="ECO:0000313" key="4">
    <source>
        <dbReference type="EMBL" id="PKI47675.1"/>
    </source>
</evidence>
<name>A0A2I0IUK0_PUNGR</name>
<dbReference type="GO" id="GO:0006886">
    <property type="term" value="P:intracellular protein transport"/>
    <property type="evidence" value="ECO:0007669"/>
    <property type="project" value="InterPro"/>
</dbReference>
<reference evidence="4 5" key="1">
    <citation type="submission" date="2017-11" db="EMBL/GenBank/DDBJ databases">
        <title>De-novo sequencing of pomegranate (Punica granatum L.) genome.</title>
        <authorList>
            <person name="Akparov Z."/>
            <person name="Amiraslanov A."/>
            <person name="Hajiyeva S."/>
            <person name="Abbasov M."/>
            <person name="Kaur K."/>
            <person name="Hamwieh A."/>
            <person name="Solovyev V."/>
            <person name="Salamov A."/>
            <person name="Braich B."/>
            <person name="Kosarev P."/>
            <person name="Mahmoud A."/>
            <person name="Hajiyev E."/>
            <person name="Babayeva S."/>
            <person name="Izzatullayeva V."/>
            <person name="Mammadov A."/>
            <person name="Mammadov A."/>
            <person name="Sharifova S."/>
            <person name="Ojaghi J."/>
            <person name="Eynullazada K."/>
            <person name="Bayramov B."/>
            <person name="Abdulazimova A."/>
            <person name="Shahmuradov I."/>
        </authorList>
    </citation>
    <scope>NUCLEOTIDE SEQUENCE [LARGE SCALE GENOMIC DNA]</scope>
    <source>
        <strain evidence="5">cv. AG2017</strain>
        <tissue evidence="4">Leaf</tissue>
    </source>
</reference>
<evidence type="ECO:0000256" key="3">
    <source>
        <dbReference type="ARBA" id="ARBA00033330"/>
    </source>
</evidence>
<dbReference type="InterPro" id="IPR028119">
    <property type="entry name" value="Snapin/Pallidin/Snn1"/>
</dbReference>
<dbReference type="GO" id="GO:0031083">
    <property type="term" value="C:BLOC-1 complex"/>
    <property type="evidence" value="ECO:0007669"/>
    <property type="project" value="InterPro"/>
</dbReference>
<dbReference type="GO" id="GO:0008333">
    <property type="term" value="P:endosome to lysosome transport"/>
    <property type="evidence" value="ECO:0007669"/>
    <property type="project" value="TreeGrafter"/>
</dbReference>
<dbReference type="EMBL" id="PGOL01002470">
    <property type="protein sequence ID" value="PKI47675.1"/>
    <property type="molecule type" value="Genomic_DNA"/>
</dbReference>
<dbReference type="OrthoDB" id="5399166at2759"/>
<dbReference type="Pfam" id="PF14712">
    <property type="entry name" value="Snapin_Pallidin"/>
    <property type="match status" value="1"/>
</dbReference>
<organism evidence="4 5">
    <name type="scientific">Punica granatum</name>
    <name type="common">Pomegranate</name>
    <dbReference type="NCBI Taxonomy" id="22663"/>
    <lineage>
        <taxon>Eukaryota</taxon>
        <taxon>Viridiplantae</taxon>
        <taxon>Streptophyta</taxon>
        <taxon>Embryophyta</taxon>
        <taxon>Tracheophyta</taxon>
        <taxon>Spermatophyta</taxon>
        <taxon>Magnoliopsida</taxon>
        <taxon>eudicotyledons</taxon>
        <taxon>Gunneridae</taxon>
        <taxon>Pentapetalae</taxon>
        <taxon>rosids</taxon>
        <taxon>malvids</taxon>
        <taxon>Myrtales</taxon>
        <taxon>Lythraceae</taxon>
        <taxon>Punica</taxon>
    </lineage>
</organism>
<evidence type="ECO:0000256" key="2">
    <source>
        <dbReference type="ARBA" id="ARBA00023054"/>
    </source>
</evidence>
<dbReference type="GO" id="GO:0000149">
    <property type="term" value="F:SNARE binding"/>
    <property type="evidence" value="ECO:0007669"/>
    <property type="project" value="TreeGrafter"/>
</dbReference>
<dbReference type="PANTHER" id="PTHR31305">
    <property type="entry name" value="SNARE-ASSOCIATED PROTEIN SNAPIN"/>
    <property type="match status" value="1"/>
</dbReference>
<accession>A0A2I0IUK0</accession>
<protein>
    <recommendedName>
        <fullName evidence="3">Biogenesis of lysosome-related organelles complex 1 subunit 7</fullName>
    </recommendedName>
</protein>
<dbReference type="AlphaFoldDB" id="A0A2I0IUK0"/>
<gene>
    <name evidence="4" type="ORF">CRG98_031961</name>
</gene>
<evidence type="ECO:0000313" key="5">
    <source>
        <dbReference type="Proteomes" id="UP000233551"/>
    </source>
</evidence>
<proteinExistence type="inferred from homology"/>
<keyword evidence="2" id="KW-0175">Coiled coil</keyword>
<comment type="similarity">
    <text evidence="1">Belongs to the SNAPIN family.</text>
</comment>
<dbReference type="GO" id="GO:0032418">
    <property type="term" value="P:lysosome localization"/>
    <property type="evidence" value="ECO:0007669"/>
    <property type="project" value="TreeGrafter"/>
</dbReference>
<comment type="caution">
    <text evidence="4">The sequence shown here is derived from an EMBL/GenBank/DDBJ whole genome shotgun (WGS) entry which is preliminary data.</text>
</comment>
<dbReference type="PANTHER" id="PTHR31305:SF2">
    <property type="entry name" value="SNARE-ASSOCIATED PROTEIN SNAPIN"/>
    <property type="match status" value="1"/>
</dbReference>
<dbReference type="GeneID" id="116195417"/>
<dbReference type="InterPro" id="IPR017246">
    <property type="entry name" value="Snapin"/>
</dbReference>